<evidence type="ECO:0000256" key="11">
    <source>
        <dbReference type="ARBA" id="ARBA00029774"/>
    </source>
</evidence>
<feature type="binding site" evidence="14">
    <location>
        <position position="63"/>
    </location>
    <ligand>
        <name>ATP</name>
        <dbReference type="ChEBI" id="CHEBI:30616"/>
    </ligand>
</feature>
<protein>
    <recommendedName>
        <fullName evidence="4 13">Threonylcarbamoyl-AMP synthase</fullName>
        <shortName evidence="13">TC-AMP synthase</shortName>
        <ecNumber evidence="3 13">2.7.7.87</ecNumber>
    </recommendedName>
    <alternativeName>
        <fullName evidence="11 13">L-threonylcarbamoyladenylate synthase</fullName>
    </alternativeName>
</protein>
<dbReference type="EC" id="2.7.7.87" evidence="3 13"/>
<evidence type="ECO:0000256" key="10">
    <source>
        <dbReference type="ARBA" id="ARBA00022840"/>
    </source>
</evidence>
<feature type="binding site" evidence="14">
    <location>
        <position position="54"/>
    </location>
    <ligand>
        <name>ATP</name>
        <dbReference type="ChEBI" id="CHEBI:30616"/>
    </ligand>
</feature>
<dbReference type="PIRSF" id="PIRSF004930">
    <property type="entry name" value="Tln_factor_SUA5"/>
    <property type="match status" value="1"/>
</dbReference>
<evidence type="ECO:0000256" key="9">
    <source>
        <dbReference type="ARBA" id="ARBA00022741"/>
    </source>
</evidence>
<keyword evidence="7 13" id="KW-0819">tRNA processing</keyword>
<dbReference type="Gene3D" id="3.90.870.10">
    <property type="entry name" value="DHBP synthase"/>
    <property type="match status" value="1"/>
</dbReference>
<organism evidence="16">
    <name type="scientific">uncultured Verrucomicrobiales bacterium HF0130_14P10</name>
    <dbReference type="NCBI Taxonomy" id="723606"/>
    <lineage>
        <taxon>Bacteria</taxon>
        <taxon>Pseudomonadati</taxon>
        <taxon>Verrucomicrobiota</taxon>
        <taxon>Verrucomicrobiia</taxon>
        <taxon>Verrucomicrobiales</taxon>
        <taxon>environmental samples</taxon>
    </lineage>
</organism>
<keyword evidence="5 13" id="KW-0963">Cytoplasm</keyword>
<dbReference type="GO" id="GO:0003725">
    <property type="term" value="F:double-stranded RNA binding"/>
    <property type="evidence" value="ECO:0007669"/>
    <property type="project" value="UniProtKB-UniRule"/>
</dbReference>
<dbReference type="GO" id="GO:0005524">
    <property type="term" value="F:ATP binding"/>
    <property type="evidence" value="ECO:0007669"/>
    <property type="project" value="UniProtKB-UniRule"/>
</dbReference>
<comment type="function">
    <text evidence="13">Required for the formation of a threonylcarbamoyl group on adenosine at position 37 (t(6)A37) in tRNAs that read codons beginning with adenine.</text>
</comment>
<comment type="similarity">
    <text evidence="2 13">Belongs to the SUA5 family.</text>
</comment>
<comment type="catalytic activity">
    <reaction evidence="12 13">
        <text>L-threonine + hydrogencarbonate + ATP = L-threonylcarbamoyladenylate + diphosphate + H2O</text>
        <dbReference type="Rhea" id="RHEA:36407"/>
        <dbReference type="ChEBI" id="CHEBI:15377"/>
        <dbReference type="ChEBI" id="CHEBI:17544"/>
        <dbReference type="ChEBI" id="CHEBI:30616"/>
        <dbReference type="ChEBI" id="CHEBI:33019"/>
        <dbReference type="ChEBI" id="CHEBI:57926"/>
        <dbReference type="ChEBI" id="CHEBI:73682"/>
        <dbReference type="EC" id="2.7.7.87"/>
    </reaction>
</comment>
<dbReference type="InterPro" id="IPR006070">
    <property type="entry name" value="Sua5-like_dom"/>
</dbReference>
<dbReference type="Pfam" id="PF01300">
    <property type="entry name" value="Sua5_yciO_yrdC"/>
    <property type="match status" value="1"/>
</dbReference>
<feature type="binding site" evidence="14">
    <location>
        <position position="146"/>
    </location>
    <ligand>
        <name>ATP</name>
        <dbReference type="ChEBI" id="CHEBI:30616"/>
    </ligand>
</feature>
<sequence>MQKHYGVSPEELSHVAGLLHSGQIVALPTETVYGLACLALNKLAVAKVFEAKQRPINDPLIIHVSDLTEAQSVCRPDHRAILLSEVFWPGPLTLVLPKTKIVPTIVTSGLSTVAVRSPANPVFREILNLVSAPLAAPSANPFGKISPTRAEHIKQSFGDEHPPVVDGGPTKLGIESTVVDLSSSRTRILRPGPIDREAISAILGEEPEIPELKASSDKPKKPLSPGLLAKHYQPESPLQVFSNTEDLMAFLKMEPSIPAATFVITHSPLNENCFPSKGLKFMHLSEFGDPEEIAKNLFARLREADAHSPPLILCPLLPETGIGSAVNDRLRKASFKD</sequence>
<dbReference type="PANTHER" id="PTHR17490:SF16">
    <property type="entry name" value="THREONYLCARBAMOYL-AMP SYNTHASE"/>
    <property type="match status" value="1"/>
</dbReference>
<evidence type="ECO:0000259" key="15">
    <source>
        <dbReference type="PROSITE" id="PS51163"/>
    </source>
</evidence>
<evidence type="ECO:0000256" key="1">
    <source>
        <dbReference type="ARBA" id="ARBA00004496"/>
    </source>
</evidence>
<dbReference type="InterPro" id="IPR038385">
    <property type="entry name" value="Sua5/YwlC_C"/>
</dbReference>
<evidence type="ECO:0000256" key="6">
    <source>
        <dbReference type="ARBA" id="ARBA00022679"/>
    </source>
</evidence>
<dbReference type="PROSITE" id="PS51163">
    <property type="entry name" value="YRDC"/>
    <property type="match status" value="1"/>
</dbReference>
<keyword evidence="8 13" id="KW-0548">Nucleotidyltransferase</keyword>
<evidence type="ECO:0000256" key="13">
    <source>
        <dbReference type="PIRNR" id="PIRNR004930"/>
    </source>
</evidence>
<reference evidence="16" key="1">
    <citation type="submission" date="2010-01" db="EMBL/GenBank/DDBJ databases">
        <title>Genome fragments of uncultured bacteria from the North Pacific subtropical Gyre.</title>
        <authorList>
            <person name="Pham V.D."/>
            <person name="Delong E.F."/>
        </authorList>
    </citation>
    <scope>NUCLEOTIDE SEQUENCE</scope>
</reference>
<dbReference type="GO" id="GO:0061710">
    <property type="term" value="F:L-threonylcarbamoyladenylate synthase"/>
    <property type="evidence" value="ECO:0007669"/>
    <property type="project" value="UniProtKB-EC"/>
</dbReference>
<evidence type="ECO:0000256" key="8">
    <source>
        <dbReference type="ARBA" id="ARBA00022695"/>
    </source>
</evidence>
<dbReference type="PANTHER" id="PTHR17490">
    <property type="entry name" value="SUA5"/>
    <property type="match status" value="1"/>
</dbReference>
<keyword evidence="9 13" id="KW-0547">Nucleotide-binding</keyword>
<evidence type="ECO:0000256" key="3">
    <source>
        <dbReference type="ARBA" id="ARBA00012584"/>
    </source>
</evidence>
<dbReference type="SUPFAM" id="SSF55821">
    <property type="entry name" value="YrdC/RibB"/>
    <property type="match status" value="1"/>
</dbReference>
<dbReference type="FunFam" id="3.90.870.10:FF:000009">
    <property type="entry name" value="Threonylcarbamoyl-AMP synthase, putative"/>
    <property type="match status" value="1"/>
</dbReference>
<dbReference type="InterPro" id="IPR010923">
    <property type="entry name" value="T(6)A37_SUA5"/>
</dbReference>
<dbReference type="NCBIfam" id="TIGR00057">
    <property type="entry name" value="L-threonylcarbamoyladenylate synthase"/>
    <property type="match status" value="1"/>
</dbReference>
<name>E7C2L7_9BACT</name>
<dbReference type="InterPro" id="IPR017945">
    <property type="entry name" value="DHBP_synth_RibB-like_a/b_dom"/>
</dbReference>
<feature type="domain" description="YrdC-like" evidence="15">
    <location>
        <begin position="9"/>
        <end position="194"/>
    </location>
</feature>
<evidence type="ECO:0000256" key="2">
    <source>
        <dbReference type="ARBA" id="ARBA00007663"/>
    </source>
</evidence>
<dbReference type="Gene3D" id="3.40.50.11030">
    <property type="entry name" value="Threonylcarbamoyl-AMP synthase, C-terminal domain"/>
    <property type="match status" value="1"/>
</dbReference>
<dbReference type="AlphaFoldDB" id="E7C2L7"/>
<accession>E7C2L7</accession>
<dbReference type="EMBL" id="GU567963">
    <property type="protein sequence ID" value="ADI21691.1"/>
    <property type="molecule type" value="Genomic_DNA"/>
</dbReference>
<feature type="binding site" evidence="14">
    <location>
        <position position="138"/>
    </location>
    <ligand>
        <name>ATP</name>
        <dbReference type="ChEBI" id="CHEBI:30616"/>
    </ligand>
</feature>
<dbReference type="GO" id="GO:0006450">
    <property type="term" value="P:regulation of translational fidelity"/>
    <property type="evidence" value="ECO:0007669"/>
    <property type="project" value="TreeGrafter"/>
</dbReference>
<evidence type="ECO:0000256" key="7">
    <source>
        <dbReference type="ARBA" id="ARBA00022694"/>
    </source>
</evidence>
<feature type="binding site" evidence="14">
    <location>
        <position position="136"/>
    </location>
    <ligand>
        <name>L-threonine</name>
        <dbReference type="ChEBI" id="CHEBI:57926"/>
    </ligand>
</feature>
<dbReference type="GO" id="GO:0008033">
    <property type="term" value="P:tRNA processing"/>
    <property type="evidence" value="ECO:0007669"/>
    <property type="project" value="UniProtKB-KW"/>
</dbReference>
<keyword evidence="10 13" id="KW-0067">ATP-binding</keyword>
<feature type="binding site" evidence="14">
    <location>
        <position position="31"/>
    </location>
    <ligand>
        <name>L-threonine</name>
        <dbReference type="ChEBI" id="CHEBI:57926"/>
    </ligand>
</feature>
<dbReference type="GO" id="GO:0005737">
    <property type="term" value="C:cytoplasm"/>
    <property type="evidence" value="ECO:0007669"/>
    <property type="project" value="UniProtKB-SubCell"/>
</dbReference>
<evidence type="ECO:0000256" key="12">
    <source>
        <dbReference type="ARBA" id="ARBA00048366"/>
    </source>
</evidence>
<feature type="binding site" evidence="14">
    <location>
        <position position="176"/>
    </location>
    <ligand>
        <name>L-threonine</name>
        <dbReference type="ChEBI" id="CHEBI:57926"/>
    </ligand>
</feature>
<dbReference type="InterPro" id="IPR050156">
    <property type="entry name" value="TC-AMP_synthase_SUA5"/>
</dbReference>
<dbReference type="GO" id="GO:0000049">
    <property type="term" value="F:tRNA binding"/>
    <property type="evidence" value="ECO:0007669"/>
    <property type="project" value="TreeGrafter"/>
</dbReference>
<dbReference type="Pfam" id="PF03481">
    <property type="entry name" value="Sua5_C"/>
    <property type="match status" value="1"/>
</dbReference>
<evidence type="ECO:0000256" key="5">
    <source>
        <dbReference type="ARBA" id="ARBA00022490"/>
    </source>
</evidence>
<keyword evidence="6 13" id="KW-0808">Transferase</keyword>
<feature type="binding site" evidence="14">
    <location>
        <position position="232"/>
    </location>
    <ligand>
        <name>ATP</name>
        <dbReference type="ChEBI" id="CHEBI:30616"/>
    </ligand>
</feature>
<feature type="binding site" evidence="14">
    <location>
        <position position="116"/>
    </location>
    <ligand>
        <name>L-threonine</name>
        <dbReference type="ChEBI" id="CHEBI:57926"/>
    </ligand>
</feature>
<comment type="subcellular location">
    <subcellularLocation>
        <location evidence="1 13">Cytoplasm</location>
    </subcellularLocation>
</comment>
<proteinExistence type="inferred from homology"/>
<feature type="binding site" evidence="14">
    <location>
        <position position="112"/>
    </location>
    <ligand>
        <name>ATP</name>
        <dbReference type="ChEBI" id="CHEBI:30616"/>
    </ligand>
</feature>
<feature type="binding site" evidence="14">
    <location>
        <position position="190"/>
    </location>
    <ligand>
        <name>ATP</name>
        <dbReference type="ChEBI" id="CHEBI:30616"/>
    </ligand>
</feature>
<evidence type="ECO:0000256" key="4">
    <source>
        <dbReference type="ARBA" id="ARBA00015492"/>
    </source>
</evidence>
<evidence type="ECO:0000256" key="14">
    <source>
        <dbReference type="PIRSR" id="PIRSR004930-1"/>
    </source>
</evidence>
<dbReference type="InterPro" id="IPR005145">
    <property type="entry name" value="Sua5_C"/>
</dbReference>
<evidence type="ECO:0000313" key="16">
    <source>
        <dbReference type="EMBL" id="ADI21691.1"/>
    </source>
</evidence>